<evidence type="ECO:0000313" key="2">
    <source>
        <dbReference type="Proteomes" id="UP001305647"/>
    </source>
</evidence>
<organism evidence="1 2">
    <name type="scientific">Parathielavia hyrcaniae</name>
    <dbReference type="NCBI Taxonomy" id="113614"/>
    <lineage>
        <taxon>Eukaryota</taxon>
        <taxon>Fungi</taxon>
        <taxon>Dikarya</taxon>
        <taxon>Ascomycota</taxon>
        <taxon>Pezizomycotina</taxon>
        <taxon>Sordariomycetes</taxon>
        <taxon>Sordariomycetidae</taxon>
        <taxon>Sordariales</taxon>
        <taxon>Chaetomiaceae</taxon>
        <taxon>Parathielavia</taxon>
    </lineage>
</organism>
<keyword evidence="2" id="KW-1185">Reference proteome</keyword>
<dbReference type="EMBL" id="MU863629">
    <property type="protein sequence ID" value="KAK4103202.1"/>
    <property type="molecule type" value="Genomic_DNA"/>
</dbReference>
<protein>
    <submittedName>
        <fullName evidence="1">Uncharacterized protein</fullName>
    </submittedName>
</protein>
<reference evidence="1" key="1">
    <citation type="journal article" date="2023" name="Mol. Phylogenet. Evol.">
        <title>Genome-scale phylogeny and comparative genomics of the fungal order Sordariales.</title>
        <authorList>
            <person name="Hensen N."/>
            <person name="Bonometti L."/>
            <person name="Westerberg I."/>
            <person name="Brannstrom I.O."/>
            <person name="Guillou S."/>
            <person name="Cros-Aarteil S."/>
            <person name="Calhoun S."/>
            <person name="Haridas S."/>
            <person name="Kuo A."/>
            <person name="Mondo S."/>
            <person name="Pangilinan J."/>
            <person name="Riley R."/>
            <person name="LaButti K."/>
            <person name="Andreopoulos B."/>
            <person name="Lipzen A."/>
            <person name="Chen C."/>
            <person name="Yan M."/>
            <person name="Daum C."/>
            <person name="Ng V."/>
            <person name="Clum A."/>
            <person name="Steindorff A."/>
            <person name="Ohm R.A."/>
            <person name="Martin F."/>
            <person name="Silar P."/>
            <person name="Natvig D.O."/>
            <person name="Lalanne C."/>
            <person name="Gautier V."/>
            <person name="Ament-Velasquez S.L."/>
            <person name="Kruys A."/>
            <person name="Hutchinson M.I."/>
            <person name="Powell A.J."/>
            <person name="Barry K."/>
            <person name="Miller A.N."/>
            <person name="Grigoriev I.V."/>
            <person name="Debuchy R."/>
            <person name="Gladieux P."/>
            <person name="Hiltunen Thoren M."/>
            <person name="Johannesson H."/>
        </authorList>
    </citation>
    <scope>NUCLEOTIDE SEQUENCE</scope>
    <source>
        <strain evidence="1">CBS 757.83</strain>
    </source>
</reference>
<sequence length="98" mass="10803">MSDPDVIRFRLATHTLRERTVKRGGDPPISGPPLLGAAGPRRVRRHGVAGVVVVFYCSSSRVLQDDICRKAEKAEVGRSKLKVETREVNLVCMPDYGT</sequence>
<dbReference type="AlphaFoldDB" id="A0AAN6Q422"/>
<accession>A0AAN6Q422</accession>
<dbReference type="Proteomes" id="UP001305647">
    <property type="component" value="Unassembled WGS sequence"/>
</dbReference>
<name>A0AAN6Q422_9PEZI</name>
<gene>
    <name evidence="1" type="ORF">N658DRAFT_304394</name>
</gene>
<reference evidence="1" key="2">
    <citation type="submission" date="2023-05" db="EMBL/GenBank/DDBJ databases">
        <authorList>
            <consortium name="Lawrence Berkeley National Laboratory"/>
            <person name="Steindorff A."/>
            <person name="Hensen N."/>
            <person name="Bonometti L."/>
            <person name="Westerberg I."/>
            <person name="Brannstrom I.O."/>
            <person name="Guillou S."/>
            <person name="Cros-Aarteil S."/>
            <person name="Calhoun S."/>
            <person name="Haridas S."/>
            <person name="Kuo A."/>
            <person name="Mondo S."/>
            <person name="Pangilinan J."/>
            <person name="Riley R."/>
            <person name="Labutti K."/>
            <person name="Andreopoulos B."/>
            <person name="Lipzen A."/>
            <person name="Chen C."/>
            <person name="Yanf M."/>
            <person name="Daum C."/>
            <person name="Ng V."/>
            <person name="Clum A."/>
            <person name="Ohm R."/>
            <person name="Martin F."/>
            <person name="Silar P."/>
            <person name="Natvig D."/>
            <person name="Lalanne C."/>
            <person name="Gautier V."/>
            <person name="Ament-Velasquez S.L."/>
            <person name="Kruys A."/>
            <person name="Hutchinson M.I."/>
            <person name="Powell A.J."/>
            <person name="Barry K."/>
            <person name="Miller A.N."/>
            <person name="Grigoriev I.V."/>
            <person name="Debuchy R."/>
            <person name="Gladieux P."/>
            <person name="Thoren M.H."/>
            <person name="Johannesson H."/>
        </authorList>
    </citation>
    <scope>NUCLEOTIDE SEQUENCE</scope>
    <source>
        <strain evidence="1">CBS 757.83</strain>
    </source>
</reference>
<comment type="caution">
    <text evidence="1">The sequence shown here is derived from an EMBL/GenBank/DDBJ whole genome shotgun (WGS) entry which is preliminary data.</text>
</comment>
<evidence type="ECO:0000313" key="1">
    <source>
        <dbReference type="EMBL" id="KAK4103202.1"/>
    </source>
</evidence>
<proteinExistence type="predicted"/>